<proteinExistence type="predicted"/>
<keyword evidence="2" id="KW-1185">Reference proteome</keyword>
<dbReference type="EMBL" id="DF973679">
    <property type="protein sequence ID" value="GAU37579.1"/>
    <property type="molecule type" value="Genomic_DNA"/>
</dbReference>
<evidence type="ECO:0000313" key="2">
    <source>
        <dbReference type="Proteomes" id="UP000242715"/>
    </source>
</evidence>
<organism evidence="1 2">
    <name type="scientific">Trifolium subterraneum</name>
    <name type="common">Subterranean clover</name>
    <dbReference type="NCBI Taxonomy" id="3900"/>
    <lineage>
        <taxon>Eukaryota</taxon>
        <taxon>Viridiplantae</taxon>
        <taxon>Streptophyta</taxon>
        <taxon>Embryophyta</taxon>
        <taxon>Tracheophyta</taxon>
        <taxon>Spermatophyta</taxon>
        <taxon>Magnoliopsida</taxon>
        <taxon>eudicotyledons</taxon>
        <taxon>Gunneridae</taxon>
        <taxon>Pentapetalae</taxon>
        <taxon>rosids</taxon>
        <taxon>fabids</taxon>
        <taxon>Fabales</taxon>
        <taxon>Fabaceae</taxon>
        <taxon>Papilionoideae</taxon>
        <taxon>50 kb inversion clade</taxon>
        <taxon>NPAAA clade</taxon>
        <taxon>Hologalegina</taxon>
        <taxon>IRL clade</taxon>
        <taxon>Trifolieae</taxon>
        <taxon>Trifolium</taxon>
    </lineage>
</organism>
<gene>
    <name evidence="1" type="ORF">TSUD_213200</name>
</gene>
<evidence type="ECO:0000313" key="1">
    <source>
        <dbReference type="EMBL" id="GAU37579.1"/>
    </source>
</evidence>
<dbReference type="OrthoDB" id="1752009at2759"/>
<dbReference type="PANTHER" id="PTHR36617:SF5">
    <property type="entry name" value="OS05G0421675 PROTEIN"/>
    <property type="match status" value="1"/>
</dbReference>
<reference evidence="2" key="1">
    <citation type="journal article" date="2017" name="Front. Plant Sci.">
        <title>Climate Clever Clovers: New Paradigm to Reduce the Environmental Footprint of Ruminants by Breeding Low Methanogenic Forages Utilizing Haplotype Variation.</title>
        <authorList>
            <person name="Kaur P."/>
            <person name="Appels R."/>
            <person name="Bayer P.E."/>
            <person name="Keeble-Gagnere G."/>
            <person name="Wang J."/>
            <person name="Hirakawa H."/>
            <person name="Shirasawa K."/>
            <person name="Vercoe P."/>
            <person name="Stefanova K."/>
            <person name="Durmic Z."/>
            <person name="Nichols P."/>
            <person name="Revell C."/>
            <person name="Isobe S.N."/>
            <person name="Edwards D."/>
            <person name="Erskine W."/>
        </authorList>
    </citation>
    <scope>NUCLEOTIDE SEQUENCE [LARGE SCALE GENOMIC DNA]</scope>
    <source>
        <strain evidence="2">cv. Daliak</strain>
    </source>
</reference>
<evidence type="ECO:0008006" key="3">
    <source>
        <dbReference type="Google" id="ProtNLM"/>
    </source>
</evidence>
<protein>
    <recommendedName>
        <fullName evidence="3">Reverse transcriptase zinc-binding domain-containing protein</fullName>
    </recommendedName>
</protein>
<dbReference type="Proteomes" id="UP000242715">
    <property type="component" value="Unassembled WGS sequence"/>
</dbReference>
<sequence>MKNNNCDYRVLAARYGEEVGRLREGGRTGSAWWREIVRIRDEESDVGERGWFAASIERRVGNGVDTFFWTDPWLGGVPLSVKYRRLFDLSLNKHRTVAEMRELGWAGGGAACLLSQINGGGGMTRMEVIPCGGPTCCSPVRILWQRMHRRI</sequence>
<dbReference type="PANTHER" id="PTHR36617">
    <property type="entry name" value="PROTEIN, PUTATIVE-RELATED"/>
    <property type="match status" value="1"/>
</dbReference>
<accession>A0A2Z6P1Q3</accession>
<name>A0A2Z6P1Q3_TRISU</name>
<dbReference type="AlphaFoldDB" id="A0A2Z6P1Q3"/>